<dbReference type="AlphaFoldDB" id="A0A0M4IUA6"/>
<comment type="subcellular location">
    <subcellularLocation>
        <location evidence="1 10">Cell membrane</location>
        <topology evidence="1 10">Multi-pass membrane protein</topology>
    </subcellularLocation>
</comment>
<evidence type="ECO:0000256" key="11">
    <source>
        <dbReference type="SAM" id="MobiDB-lite"/>
    </source>
</evidence>
<evidence type="ECO:0000256" key="2">
    <source>
        <dbReference type="ARBA" id="ARBA00022475"/>
    </source>
</evidence>
<keyword evidence="7" id="KW-0472">Membrane</keyword>
<dbReference type="InterPro" id="IPR004117">
    <property type="entry name" value="7tm6_olfct_rcpt"/>
</dbReference>
<evidence type="ECO:0000256" key="10">
    <source>
        <dbReference type="RuleBase" id="RU351113"/>
    </source>
</evidence>
<dbReference type="GO" id="GO:0007165">
    <property type="term" value="P:signal transduction"/>
    <property type="evidence" value="ECO:0007669"/>
    <property type="project" value="UniProtKB-KW"/>
</dbReference>
<evidence type="ECO:0000256" key="8">
    <source>
        <dbReference type="ARBA" id="ARBA00023170"/>
    </source>
</evidence>
<dbReference type="EMBL" id="KP843239">
    <property type="protein sequence ID" value="ALD51375.1"/>
    <property type="molecule type" value="mRNA"/>
</dbReference>
<comment type="similarity">
    <text evidence="10">Belongs to the insect chemoreceptor superfamily. Heteromeric odorant receptor channel (TC 1.A.69) family.</text>
</comment>
<dbReference type="Pfam" id="PF02949">
    <property type="entry name" value="7tm_6"/>
    <property type="match status" value="1"/>
</dbReference>
<dbReference type="PANTHER" id="PTHR21137">
    <property type="entry name" value="ODORANT RECEPTOR"/>
    <property type="match status" value="1"/>
</dbReference>
<organism evidence="12">
    <name type="scientific">Locusta migratoria</name>
    <name type="common">Migratory locust</name>
    <dbReference type="NCBI Taxonomy" id="7004"/>
    <lineage>
        <taxon>Eukaryota</taxon>
        <taxon>Metazoa</taxon>
        <taxon>Ecdysozoa</taxon>
        <taxon>Arthropoda</taxon>
        <taxon>Hexapoda</taxon>
        <taxon>Insecta</taxon>
        <taxon>Pterygota</taxon>
        <taxon>Neoptera</taxon>
        <taxon>Polyneoptera</taxon>
        <taxon>Orthoptera</taxon>
        <taxon>Caelifera</taxon>
        <taxon>Acrididea</taxon>
        <taxon>Acridomorpha</taxon>
        <taxon>Acridoidea</taxon>
        <taxon>Acrididae</taxon>
        <taxon>Oedipodinae</taxon>
        <taxon>Locusta</taxon>
    </lineage>
</organism>
<dbReference type="PANTHER" id="PTHR21137:SF35">
    <property type="entry name" value="ODORANT RECEPTOR 19A-RELATED"/>
    <property type="match status" value="1"/>
</dbReference>
<evidence type="ECO:0000313" key="12">
    <source>
        <dbReference type="EMBL" id="ALD51375.1"/>
    </source>
</evidence>
<feature type="region of interest" description="Disordered" evidence="11">
    <location>
        <begin position="73"/>
        <end position="93"/>
    </location>
</feature>
<protein>
    <recommendedName>
        <fullName evidence="10">Odorant receptor</fullName>
    </recommendedName>
</protein>
<evidence type="ECO:0000256" key="9">
    <source>
        <dbReference type="ARBA" id="ARBA00023224"/>
    </source>
</evidence>
<keyword evidence="3 10" id="KW-0716">Sensory transduction</keyword>
<reference evidence="12" key="1">
    <citation type="journal article" date="2015" name="Cell. Mol. Life Sci.">
        <title>Identification and functional analysis of olfactory receptor family reveal unusual characteristics of the olfactory system in the migratory locust.</title>
        <authorList>
            <person name="Wang Z."/>
            <person name="Yang P."/>
            <person name="Chen D."/>
            <person name="Jiang F."/>
            <person name="Li Y."/>
            <person name="Wang X."/>
            <person name="Kang L."/>
        </authorList>
    </citation>
    <scope>NUCLEOTIDE SEQUENCE</scope>
</reference>
<keyword evidence="9 10" id="KW-0807">Transducer</keyword>
<evidence type="ECO:0000256" key="1">
    <source>
        <dbReference type="ARBA" id="ARBA00004651"/>
    </source>
</evidence>
<evidence type="ECO:0000256" key="3">
    <source>
        <dbReference type="ARBA" id="ARBA00022606"/>
    </source>
</evidence>
<evidence type="ECO:0000256" key="4">
    <source>
        <dbReference type="ARBA" id="ARBA00022692"/>
    </source>
</evidence>
<keyword evidence="2" id="KW-1003">Cell membrane</keyword>
<name>A0A0M4IUA6_LOCMI</name>
<evidence type="ECO:0000256" key="6">
    <source>
        <dbReference type="ARBA" id="ARBA00022989"/>
    </source>
</evidence>
<dbReference type="GO" id="GO:0005886">
    <property type="term" value="C:plasma membrane"/>
    <property type="evidence" value="ECO:0007669"/>
    <property type="project" value="UniProtKB-SubCell"/>
</dbReference>
<dbReference type="GO" id="GO:0005549">
    <property type="term" value="F:odorant binding"/>
    <property type="evidence" value="ECO:0007669"/>
    <property type="project" value="InterPro"/>
</dbReference>
<keyword evidence="5 10" id="KW-0552">Olfaction</keyword>
<feature type="region of interest" description="Disordered" evidence="11">
    <location>
        <begin position="1"/>
        <end position="28"/>
    </location>
</feature>
<proteinExistence type="evidence at transcript level"/>
<evidence type="ECO:0000256" key="5">
    <source>
        <dbReference type="ARBA" id="ARBA00022725"/>
    </source>
</evidence>
<keyword evidence="4" id="KW-0812">Transmembrane</keyword>
<evidence type="ECO:0000256" key="7">
    <source>
        <dbReference type="ARBA" id="ARBA00023136"/>
    </source>
</evidence>
<reference evidence="12" key="2">
    <citation type="submission" date="2015-02" db="EMBL/GenBank/DDBJ databases">
        <authorList>
            <person name="Torres C."/>
        </authorList>
    </citation>
    <scope>NUCLEOTIDE SEQUENCE</scope>
</reference>
<accession>A0A0M4IUA6</accession>
<keyword evidence="8 10" id="KW-0675">Receptor</keyword>
<sequence>MEALEKGEPTNGELHLINGTFTGPQMAGRSCSSPASYSKYFHDAPVSGHLGFVKTLDWKGFYRSVNHYEASAANGAESAGRQEAVPRQRSRHPGKIRQDCLHRVETVDGESPRTGVTVTVVLWMGDPLLQMLTSPAGNSSRPLIFWVPLEVRHSPAYEITYAVQALGIAAIGQTSILMDIFFVVLLLQAASEIAVLNENIAGMGFKKLRDRENESEEHTSIQRVESSTYVVRTSYVLSECTPHPEISSDNNGNPFAFDRGHKYCKMYSTLVRNIRHHQHIIAYVKDLEVVMSTSLYLLLLANALNVCLHSFGFVALFQEGATRSTVIKEVLSFPSFLGQTALYCFFGQVVIDQADRLHYSAFSCDWPHADEPFRRSLRIFMMQAARPLNVKVGKLVTLSRKTFLQALNTSYTIFNMLFNVERRS</sequence>
<dbReference type="GO" id="GO:0004984">
    <property type="term" value="F:olfactory receptor activity"/>
    <property type="evidence" value="ECO:0007669"/>
    <property type="project" value="InterPro"/>
</dbReference>
<keyword evidence="6" id="KW-1133">Transmembrane helix</keyword>